<comment type="caution">
    <text evidence="2">The sequence shown here is derived from an EMBL/GenBank/DDBJ whole genome shotgun (WGS) entry which is preliminary data.</text>
</comment>
<evidence type="ECO:0000256" key="1">
    <source>
        <dbReference type="SAM" id="Phobius"/>
    </source>
</evidence>
<name>A0A024H1M3_9MICC</name>
<gene>
    <name evidence="2" type="ORF">ARTSIC4J27_2030</name>
</gene>
<keyword evidence="1" id="KW-0472">Membrane</keyword>
<dbReference type="RefSeq" id="WP_200900783.1">
    <property type="nucleotide sequence ID" value="NZ_CAQI01000042.1"/>
</dbReference>
<dbReference type="Proteomes" id="UP000035722">
    <property type="component" value="Unassembled WGS sequence"/>
</dbReference>
<feature type="transmembrane region" description="Helical" evidence="1">
    <location>
        <begin position="182"/>
        <end position="208"/>
    </location>
</feature>
<sequence length="239" mass="25473">MSASFRSHQHVTAARAFLRAWLLWVILGESAGFLAPVLLQQLGTTLPAATAFPLLVAAGLVEGALLGWSQAHVLRRCLPGLSIGRWTALTSEAAAVAWMIGLARSEFSHVWTRWPPALQVGVGILAATALLASIGTAQWLELRRHVARAWRWIPATAAAWAAGLLVFLAISTPLWQPGQEPALTALIGVVAGVAMAAVMAAASGLVMARMVFKETHFRRGPESAHRLVSRHAPLTKGKP</sequence>
<dbReference type="AlphaFoldDB" id="A0A024H1M3"/>
<accession>A0A024H1M3</accession>
<proteinExistence type="predicted"/>
<feature type="transmembrane region" description="Helical" evidence="1">
    <location>
        <begin position="120"/>
        <end position="140"/>
    </location>
</feature>
<organism evidence="2 3">
    <name type="scientific">Pseudarthrobacter siccitolerans</name>
    <dbReference type="NCBI Taxonomy" id="861266"/>
    <lineage>
        <taxon>Bacteria</taxon>
        <taxon>Bacillati</taxon>
        <taxon>Actinomycetota</taxon>
        <taxon>Actinomycetes</taxon>
        <taxon>Micrococcales</taxon>
        <taxon>Micrococcaceae</taxon>
        <taxon>Pseudarthrobacter</taxon>
    </lineage>
</organism>
<keyword evidence="1" id="KW-1133">Transmembrane helix</keyword>
<dbReference type="EMBL" id="CAQI01000042">
    <property type="protein sequence ID" value="CCQ46070.1"/>
    <property type="molecule type" value="Genomic_DNA"/>
</dbReference>
<evidence type="ECO:0000313" key="3">
    <source>
        <dbReference type="Proteomes" id="UP000035722"/>
    </source>
</evidence>
<evidence type="ECO:0000313" key="2">
    <source>
        <dbReference type="EMBL" id="CCQ46070.1"/>
    </source>
</evidence>
<protein>
    <submittedName>
        <fullName evidence="2">Putative membrane protein</fullName>
    </submittedName>
</protein>
<feature type="transmembrane region" description="Helical" evidence="1">
    <location>
        <begin position="152"/>
        <end position="170"/>
    </location>
</feature>
<keyword evidence="1" id="KW-0812">Transmembrane</keyword>
<dbReference type="STRING" id="861266.ARTSIC4J27_2030"/>
<reference evidence="3" key="1">
    <citation type="journal article" date="2014" name="Genome Announc.">
        <title>Genome Sequence of Arthrobacter siccitolerans 4J27, a Xeroprotectant-Producing Desiccation-Tolerant Microorganism.</title>
        <authorList>
            <person name="Manzanera M."/>
            <person name="Santa-Cruz-Calvo L."/>
            <person name="Vilchez J.I."/>
            <person name="Garcia-Fontana C."/>
            <person name="Silva-Castro G.A."/>
            <person name="Calvo C."/>
            <person name="Gonzalez-Lopez J."/>
        </authorList>
    </citation>
    <scope>NUCLEOTIDE SEQUENCE [LARGE SCALE GENOMIC DNA]</scope>
    <source>
        <strain evidence="3">4J27</strain>
    </source>
</reference>
<feature type="transmembrane region" description="Helical" evidence="1">
    <location>
        <begin position="51"/>
        <end position="71"/>
    </location>
</feature>
<feature type="transmembrane region" description="Helical" evidence="1">
    <location>
        <begin position="83"/>
        <end position="100"/>
    </location>
</feature>
<feature type="transmembrane region" description="Helical" evidence="1">
    <location>
        <begin position="21"/>
        <end position="39"/>
    </location>
</feature>
<keyword evidence="3" id="KW-1185">Reference proteome</keyword>